<evidence type="ECO:0000259" key="7">
    <source>
        <dbReference type="Pfam" id="PF04542"/>
    </source>
</evidence>
<organism evidence="9 10">
    <name type="scientific">Humibacillus xanthopallidus</name>
    <dbReference type="NCBI Taxonomy" id="412689"/>
    <lineage>
        <taxon>Bacteria</taxon>
        <taxon>Bacillati</taxon>
        <taxon>Actinomycetota</taxon>
        <taxon>Actinomycetes</taxon>
        <taxon>Micrococcales</taxon>
        <taxon>Intrasporangiaceae</taxon>
        <taxon>Humibacillus</taxon>
    </lineage>
</organism>
<dbReference type="NCBIfam" id="NF007230">
    <property type="entry name" value="PRK09648.1"/>
    <property type="match status" value="1"/>
</dbReference>
<dbReference type="PANTHER" id="PTHR43133">
    <property type="entry name" value="RNA POLYMERASE ECF-TYPE SIGMA FACTO"/>
    <property type="match status" value="1"/>
</dbReference>
<dbReference type="PANTHER" id="PTHR43133:SF58">
    <property type="entry name" value="ECF RNA POLYMERASE SIGMA FACTOR SIGD"/>
    <property type="match status" value="1"/>
</dbReference>
<comment type="caution">
    <text evidence="9">The sequence shown here is derived from an EMBL/GenBank/DDBJ whole genome shotgun (WGS) entry which is preliminary data.</text>
</comment>
<keyword evidence="3" id="KW-0731">Sigma factor</keyword>
<evidence type="ECO:0000256" key="2">
    <source>
        <dbReference type="ARBA" id="ARBA00023015"/>
    </source>
</evidence>
<dbReference type="SUPFAM" id="SSF88946">
    <property type="entry name" value="Sigma2 domain of RNA polymerase sigma factors"/>
    <property type="match status" value="1"/>
</dbReference>
<evidence type="ECO:0000256" key="1">
    <source>
        <dbReference type="ARBA" id="ARBA00010641"/>
    </source>
</evidence>
<dbReference type="InterPro" id="IPR013249">
    <property type="entry name" value="RNA_pol_sigma70_r4_t2"/>
</dbReference>
<dbReference type="Gene3D" id="1.10.1740.10">
    <property type="match status" value="1"/>
</dbReference>
<evidence type="ECO:0000259" key="8">
    <source>
        <dbReference type="Pfam" id="PF08281"/>
    </source>
</evidence>
<evidence type="ECO:0000256" key="6">
    <source>
        <dbReference type="SAM" id="MobiDB-lite"/>
    </source>
</evidence>
<dbReference type="InterPro" id="IPR014284">
    <property type="entry name" value="RNA_pol_sigma-70_dom"/>
</dbReference>
<evidence type="ECO:0000313" key="10">
    <source>
        <dbReference type="Proteomes" id="UP000316747"/>
    </source>
</evidence>
<dbReference type="SUPFAM" id="SSF88659">
    <property type="entry name" value="Sigma3 and sigma4 domains of RNA polymerase sigma factors"/>
    <property type="match status" value="1"/>
</dbReference>
<dbReference type="Pfam" id="PF08281">
    <property type="entry name" value="Sigma70_r4_2"/>
    <property type="match status" value="1"/>
</dbReference>
<proteinExistence type="inferred from homology"/>
<feature type="region of interest" description="Disordered" evidence="6">
    <location>
        <begin position="116"/>
        <end position="136"/>
    </location>
</feature>
<dbReference type="InterPro" id="IPR007627">
    <property type="entry name" value="RNA_pol_sigma70_r2"/>
</dbReference>
<keyword evidence="4" id="KW-0238">DNA-binding</keyword>
<keyword evidence="2" id="KW-0805">Transcription regulation</keyword>
<dbReference type="Gene3D" id="1.10.10.10">
    <property type="entry name" value="Winged helix-like DNA-binding domain superfamily/Winged helix DNA-binding domain"/>
    <property type="match status" value="1"/>
</dbReference>
<reference evidence="9 10" key="1">
    <citation type="submission" date="2019-06" db="EMBL/GenBank/DDBJ databases">
        <title>Genome sequencing of plant associated microbes to promote plant fitness in Sorghum bicolor and Oryza sativa.</title>
        <authorList>
            <person name="Coleman-Derr D."/>
        </authorList>
    </citation>
    <scope>NUCLEOTIDE SEQUENCE [LARGE SCALE GENOMIC DNA]</scope>
    <source>
        <strain evidence="9 10">KV-663</strain>
    </source>
</reference>
<dbReference type="GO" id="GO:0016987">
    <property type="term" value="F:sigma factor activity"/>
    <property type="evidence" value="ECO:0007669"/>
    <property type="project" value="UniProtKB-KW"/>
</dbReference>
<dbReference type="InterPro" id="IPR036388">
    <property type="entry name" value="WH-like_DNA-bd_sf"/>
</dbReference>
<feature type="domain" description="RNA polymerase sigma factor 70 region 4 type 2" evidence="8">
    <location>
        <begin position="148"/>
        <end position="197"/>
    </location>
</feature>
<sequence>MGLAWTSRAGVTPGALGAMERVDAPASLRELAAAAARDTHARDELLARVRDMALKYARVRLGRFGAEDTAQDVAQEVCMAVMTALPTYEERGLPFEAFVYTITARKLADAQRAAMRGPSPVCDIPDEVDESPGPESTAVMRDEAATALSLMQQLPVQQREILTLRVAVGLSTDETAAALGMSPGAVRVAQHRALGKLRTLMAESSRGGVA</sequence>
<evidence type="ECO:0000256" key="3">
    <source>
        <dbReference type="ARBA" id="ARBA00023082"/>
    </source>
</evidence>
<dbReference type="InterPro" id="IPR039425">
    <property type="entry name" value="RNA_pol_sigma-70-like"/>
</dbReference>
<dbReference type="GO" id="GO:0006352">
    <property type="term" value="P:DNA-templated transcription initiation"/>
    <property type="evidence" value="ECO:0007669"/>
    <property type="project" value="InterPro"/>
</dbReference>
<feature type="domain" description="RNA polymerase sigma-70 region 2" evidence="7">
    <location>
        <begin position="48"/>
        <end position="115"/>
    </location>
</feature>
<evidence type="ECO:0000313" key="9">
    <source>
        <dbReference type="EMBL" id="TQM64095.1"/>
    </source>
</evidence>
<keyword evidence="5" id="KW-0804">Transcription</keyword>
<dbReference type="Proteomes" id="UP000316747">
    <property type="component" value="Unassembled WGS sequence"/>
</dbReference>
<evidence type="ECO:0000256" key="5">
    <source>
        <dbReference type="ARBA" id="ARBA00023163"/>
    </source>
</evidence>
<dbReference type="EMBL" id="VFPM01000001">
    <property type="protein sequence ID" value="TQM64095.1"/>
    <property type="molecule type" value="Genomic_DNA"/>
</dbReference>
<protein>
    <submittedName>
        <fullName evidence="9">RNA polymerase sigma-70 factor (ECF subfamily)</fullName>
    </submittedName>
</protein>
<gene>
    <name evidence="9" type="ORF">FBY41_0455</name>
</gene>
<dbReference type="InterPro" id="IPR013325">
    <property type="entry name" value="RNA_pol_sigma_r2"/>
</dbReference>
<dbReference type="GO" id="GO:0003677">
    <property type="term" value="F:DNA binding"/>
    <property type="evidence" value="ECO:0007669"/>
    <property type="project" value="UniProtKB-KW"/>
</dbReference>
<dbReference type="CDD" id="cd06171">
    <property type="entry name" value="Sigma70_r4"/>
    <property type="match status" value="1"/>
</dbReference>
<comment type="similarity">
    <text evidence="1">Belongs to the sigma-70 factor family. ECF subfamily.</text>
</comment>
<dbReference type="NCBIfam" id="TIGR02937">
    <property type="entry name" value="sigma70-ECF"/>
    <property type="match status" value="1"/>
</dbReference>
<evidence type="ECO:0000256" key="4">
    <source>
        <dbReference type="ARBA" id="ARBA00023125"/>
    </source>
</evidence>
<dbReference type="AlphaFoldDB" id="A0A543I0Q8"/>
<dbReference type="InterPro" id="IPR013324">
    <property type="entry name" value="RNA_pol_sigma_r3/r4-like"/>
</dbReference>
<name>A0A543I0Q8_9MICO</name>
<accession>A0A543I0Q8</accession>
<dbReference type="Pfam" id="PF04542">
    <property type="entry name" value="Sigma70_r2"/>
    <property type="match status" value="1"/>
</dbReference>
<keyword evidence="10" id="KW-1185">Reference proteome</keyword>